<gene>
    <name evidence="2" type="ORF">PIB30_002568</name>
</gene>
<feature type="compositionally biased region" description="Basic residues" evidence="1">
    <location>
        <begin position="34"/>
        <end position="46"/>
    </location>
</feature>
<name>A0ABU6Z2S3_9FABA</name>
<proteinExistence type="predicted"/>
<evidence type="ECO:0000313" key="3">
    <source>
        <dbReference type="Proteomes" id="UP001341840"/>
    </source>
</evidence>
<dbReference type="Proteomes" id="UP001341840">
    <property type="component" value="Unassembled WGS sequence"/>
</dbReference>
<protein>
    <recommendedName>
        <fullName evidence="4">Gag protein</fullName>
    </recommendedName>
</protein>
<evidence type="ECO:0000313" key="2">
    <source>
        <dbReference type="EMBL" id="MED6215879.1"/>
    </source>
</evidence>
<keyword evidence="3" id="KW-1185">Reference proteome</keyword>
<organism evidence="2 3">
    <name type="scientific">Stylosanthes scabra</name>
    <dbReference type="NCBI Taxonomy" id="79078"/>
    <lineage>
        <taxon>Eukaryota</taxon>
        <taxon>Viridiplantae</taxon>
        <taxon>Streptophyta</taxon>
        <taxon>Embryophyta</taxon>
        <taxon>Tracheophyta</taxon>
        <taxon>Spermatophyta</taxon>
        <taxon>Magnoliopsida</taxon>
        <taxon>eudicotyledons</taxon>
        <taxon>Gunneridae</taxon>
        <taxon>Pentapetalae</taxon>
        <taxon>rosids</taxon>
        <taxon>fabids</taxon>
        <taxon>Fabales</taxon>
        <taxon>Fabaceae</taxon>
        <taxon>Papilionoideae</taxon>
        <taxon>50 kb inversion clade</taxon>
        <taxon>dalbergioids sensu lato</taxon>
        <taxon>Dalbergieae</taxon>
        <taxon>Pterocarpus clade</taxon>
        <taxon>Stylosanthes</taxon>
    </lineage>
</organism>
<feature type="region of interest" description="Disordered" evidence="1">
    <location>
        <begin position="1"/>
        <end position="57"/>
    </location>
</feature>
<dbReference type="EMBL" id="JASCZI010271865">
    <property type="protein sequence ID" value="MED6215879.1"/>
    <property type="molecule type" value="Genomic_DNA"/>
</dbReference>
<evidence type="ECO:0008006" key="4">
    <source>
        <dbReference type="Google" id="ProtNLM"/>
    </source>
</evidence>
<feature type="non-terminal residue" evidence="2">
    <location>
        <position position="1"/>
    </location>
</feature>
<accession>A0ABU6Z2S3</accession>
<reference evidence="2 3" key="1">
    <citation type="journal article" date="2023" name="Plants (Basel)">
        <title>Bridging the Gap: Combining Genomics and Transcriptomics Approaches to Understand Stylosanthes scabra, an Orphan Legume from the Brazilian Caatinga.</title>
        <authorList>
            <person name="Ferreira-Neto J.R.C."/>
            <person name="da Silva M.D."/>
            <person name="Binneck E."/>
            <person name="de Melo N.F."/>
            <person name="da Silva R.H."/>
            <person name="de Melo A.L.T.M."/>
            <person name="Pandolfi V."/>
            <person name="Bustamante F.O."/>
            <person name="Brasileiro-Vidal A.C."/>
            <person name="Benko-Iseppon A.M."/>
        </authorList>
    </citation>
    <scope>NUCLEOTIDE SEQUENCE [LARGE SCALE GENOMIC DNA]</scope>
    <source>
        <tissue evidence="2">Leaves</tissue>
    </source>
</reference>
<comment type="caution">
    <text evidence="2">The sequence shown here is derived from an EMBL/GenBank/DDBJ whole genome shotgun (WGS) entry which is preliminary data.</text>
</comment>
<evidence type="ECO:0000256" key="1">
    <source>
        <dbReference type="SAM" id="MobiDB-lite"/>
    </source>
</evidence>
<sequence>DELSGVTREARGPSGEGPNLNDPEVAKTKGAPLKGKKYSKKRKCKRCNLTGHNMRRY</sequence>